<accession>A0A5B7D5G8</accession>
<evidence type="ECO:0000313" key="1">
    <source>
        <dbReference type="EMBL" id="MPC16534.1"/>
    </source>
</evidence>
<keyword evidence="2" id="KW-1185">Reference proteome</keyword>
<gene>
    <name evidence="1" type="ORF">E2C01_009361</name>
</gene>
<dbReference type="Proteomes" id="UP000324222">
    <property type="component" value="Unassembled WGS sequence"/>
</dbReference>
<sequence length="86" mass="9699">MPLSHTFCPGSAAWRTRKLLCCWCYLCESKAGEERVFGGDRVEWLLHRLPNAVVDVWLKYSRQAVLTFSWTRAVSHSVITGGGAQT</sequence>
<comment type="caution">
    <text evidence="1">The sequence shown here is derived from an EMBL/GenBank/DDBJ whole genome shotgun (WGS) entry which is preliminary data.</text>
</comment>
<dbReference type="AlphaFoldDB" id="A0A5B7D5G8"/>
<reference evidence="1 2" key="1">
    <citation type="submission" date="2019-05" db="EMBL/GenBank/DDBJ databases">
        <title>Another draft genome of Portunus trituberculatus and its Hox gene families provides insights of decapod evolution.</title>
        <authorList>
            <person name="Jeong J.-H."/>
            <person name="Song I."/>
            <person name="Kim S."/>
            <person name="Choi T."/>
            <person name="Kim D."/>
            <person name="Ryu S."/>
            <person name="Kim W."/>
        </authorList>
    </citation>
    <scope>NUCLEOTIDE SEQUENCE [LARGE SCALE GENOMIC DNA]</scope>
    <source>
        <tissue evidence="1">Muscle</tissue>
    </source>
</reference>
<evidence type="ECO:0000313" key="2">
    <source>
        <dbReference type="Proteomes" id="UP000324222"/>
    </source>
</evidence>
<organism evidence="1 2">
    <name type="scientific">Portunus trituberculatus</name>
    <name type="common">Swimming crab</name>
    <name type="synonym">Neptunus trituberculatus</name>
    <dbReference type="NCBI Taxonomy" id="210409"/>
    <lineage>
        <taxon>Eukaryota</taxon>
        <taxon>Metazoa</taxon>
        <taxon>Ecdysozoa</taxon>
        <taxon>Arthropoda</taxon>
        <taxon>Crustacea</taxon>
        <taxon>Multicrustacea</taxon>
        <taxon>Malacostraca</taxon>
        <taxon>Eumalacostraca</taxon>
        <taxon>Eucarida</taxon>
        <taxon>Decapoda</taxon>
        <taxon>Pleocyemata</taxon>
        <taxon>Brachyura</taxon>
        <taxon>Eubrachyura</taxon>
        <taxon>Portunoidea</taxon>
        <taxon>Portunidae</taxon>
        <taxon>Portuninae</taxon>
        <taxon>Portunus</taxon>
    </lineage>
</organism>
<dbReference type="EMBL" id="VSRR010000514">
    <property type="protein sequence ID" value="MPC16534.1"/>
    <property type="molecule type" value="Genomic_DNA"/>
</dbReference>
<proteinExistence type="predicted"/>
<name>A0A5B7D5G8_PORTR</name>
<protein>
    <submittedName>
        <fullName evidence="1">Uncharacterized protein</fullName>
    </submittedName>
</protein>